<dbReference type="InterPro" id="IPR046980">
    <property type="entry name" value="KefG/KefF"/>
</dbReference>
<dbReference type="AlphaFoldDB" id="A0A2T3JHE4"/>
<dbReference type="RefSeq" id="WP_107242985.1">
    <property type="nucleotide sequence ID" value="NZ_PYMJ01000010.1"/>
</dbReference>
<dbReference type="OrthoDB" id="9798454at2"/>
<dbReference type="EMBL" id="PYMJ01000010">
    <property type="protein sequence ID" value="PSU48384.1"/>
    <property type="molecule type" value="Genomic_DNA"/>
</dbReference>
<organism evidence="3 4">
    <name type="scientific">Photobacterium frigidiphilum</name>
    <dbReference type="NCBI Taxonomy" id="264736"/>
    <lineage>
        <taxon>Bacteria</taxon>
        <taxon>Pseudomonadati</taxon>
        <taxon>Pseudomonadota</taxon>
        <taxon>Gammaproteobacteria</taxon>
        <taxon>Vibrionales</taxon>
        <taxon>Vibrionaceae</taxon>
        <taxon>Photobacterium</taxon>
    </lineage>
</organism>
<keyword evidence="4" id="KW-1185">Reference proteome</keyword>
<evidence type="ECO:0000259" key="2">
    <source>
        <dbReference type="Pfam" id="PF02525"/>
    </source>
</evidence>
<sequence>MNTLVLTAHPDLSTSTANRKWFEALSDIEGIVTRNLTSVAGAEMHFTPSVEQALLEQADRIVMQFPFYWYSSPPVLKAWIDQVLLFGFAYGQGGDKLQGKELILAITTGGPAESFQAGSFNRFSMNEFLTPFEQTASMVGMNYLPPFVLHSAMSRDKTKLEASIAELISHVTKPRIEFHNKELIKAF</sequence>
<dbReference type="GO" id="GO:0010181">
    <property type="term" value="F:FMN binding"/>
    <property type="evidence" value="ECO:0007669"/>
    <property type="project" value="TreeGrafter"/>
</dbReference>
<evidence type="ECO:0000256" key="1">
    <source>
        <dbReference type="ARBA" id="ARBA00023002"/>
    </source>
</evidence>
<evidence type="ECO:0000313" key="4">
    <source>
        <dbReference type="Proteomes" id="UP000240987"/>
    </source>
</evidence>
<gene>
    <name evidence="3" type="ORF">C9J12_12280</name>
</gene>
<dbReference type="PANTHER" id="PTHR47307">
    <property type="entry name" value="GLUTATHIONE-REGULATED POTASSIUM-EFFLUX SYSTEM ANCILLARY PROTEIN KEFG"/>
    <property type="match status" value="1"/>
</dbReference>
<dbReference type="GO" id="GO:0003955">
    <property type="term" value="F:NAD(P)H dehydrogenase (quinone) activity"/>
    <property type="evidence" value="ECO:0007669"/>
    <property type="project" value="TreeGrafter"/>
</dbReference>
<accession>A0A2T3JHE4</accession>
<dbReference type="Proteomes" id="UP000240987">
    <property type="component" value="Unassembled WGS sequence"/>
</dbReference>
<evidence type="ECO:0000313" key="3">
    <source>
        <dbReference type="EMBL" id="PSU48384.1"/>
    </source>
</evidence>
<dbReference type="PANTHER" id="PTHR47307:SF1">
    <property type="entry name" value="GLUTATHIONE-REGULATED POTASSIUM-EFFLUX SYSTEM ANCILLARY PROTEIN KEFG"/>
    <property type="match status" value="1"/>
</dbReference>
<proteinExistence type="predicted"/>
<dbReference type="Gene3D" id="3.40.50.360">
    <property type="match status" value="1"/>
</dbReference>
<keyword evidence="1" id="KW-0560">Oxidoreductase</keyword>
<name>A0A2T3JHE4_9GAMM</name>
<protein>
    <submittedName>
        <fullName evidence="3">NADPH oxidoreductase</fullName>
    </submittedName>
</protein>
<feature type="domain" description="Flavodoxin-like fold" evidence="2">
    <location>
        <begin position="1"/>
        <end position="169"/>
    </location>
</feature>
<comment type="caution">
    <text evidence="3">The sequence shown here is derived from an EMBL/GenBank/DDBJ whole genome shotgun (WGS) entry which is preliminary data.</text>
</comment>
<dbReference type="GO" id="GO:0009055">
    <property type="term" value="F:electron transfer activity"/>
    <property type="evidence" value="ECO:0007669"/>
    <property type="project" value="TreeGrafter"/>
</dbReference>
<reference evidence="3 4" key="1">
    <citation type="submission" date="2018-01" db="EMBL/GenBank/DDBJ databases">
        <title>Whole genome sequencing of Histamine producing bacteria.</title>
        <authorList>
            <person name="Butler K."/>
        </authorList>
    </citation>
    <scope>NUCLEOTIDE SEQUENCE [LARGE SCALE GENOMIC DNA]</scope>
    <source>
        <strain evidence="3 4">JCM 12947</strain>
    </source>
</reference>
<dbReference type="Pfam" id="PF02525">
    <property type="entry name" value="Flavodoxin_2"/>
    <property type="match status" value="1"/>
</dbReference>
<dbReference type="InterPro" id="IPR029039">
    <property type="entry name" value="Flavoprotein-like_sf"/>
</dbReference>
<dbReference type="SUPFAM" id="SSF52218">
    <property type="entry name" value="Flavoproteins"/>
    <property type="match status" value="1"/>
</dbReference>
<dbReference type="InterPro" id="IPR003680">
    <property type="entry name" value="Flavodoxin_fold"/>
</dbReference>